<evidence type="ECO:0000256" key="5">
    <source>
        <dbReference type="ARBA" id="ARBA00023242"/>
    </source>
</evidence>
<protein>
    <recommendedName>
        <fullName evidence="8">C2H2-type domain-containing protein</fullName>
    </recommendedName>
</protein>
<evidence type="ECO:0000313" key="9">
    <source>
        <dbReference type="EnsemblMetazoa" id="CLYHEMP011232.1"/>
    </source>
</evidence>
<reference evidence="9" key="1">
    <citation type="submission" date="2021-01" db="UniProtKB">
        <authorList>
            <consortium name="EnsemblMetazoa"/>
        </authorList>
    </citation>
    <scope>IDENTIFICATION</scope>
</reference>
<dbReference type="GeneID" id="136803738"/>
<sequence>MDREKGENVNKRIYECIRNARKMLDVSIKEANKNFEESVTDARSKFEESITSSKLILITSVAIAKKALDESIKEAEIHLEESDKDQRSLAAAGTKGISNKISRSTDPKHQKSTNVLSHKLKKDFNKKVISIRYPTNKNVNNRDLENSIPISFQQTPVIGLSSQGNNSNVSNLNVTTLGLSESMSFIQNNGISSSSNKTIVECATTQEGTNFQSSSCALQKNKSEEEGFSDLVEIKIELEESGDEGSFAVSNTNQIGVQPEDCGRGDAKDQNIDMTLSDSVSGCFEEQLETETNQDQFECHACGIKFVTKYLLDKHYCRPYLRIKPKPVKNSDAEGNETVINLNFKCPLCENATFSSLKKLDLHKKRAHETIFQTQWKCDICEKFLSNKGSLSRHLKMHNGLRPYTCAVCGKSFSQKYHYQYHLNTHSKPFKCEVCGKSFSQRPSLNNHLYQHTLREDILARRNFGE</sequence>
<dbReference type="PANTHER" id="PTHR24388:SF104">
    <property type="entry name" value="AT-RICH BINDING PROTEIN-RELATED"/>
    <property type="match status" value="1"/>
</dbReference>
<organism evidence="9 10">
    <name type="scientific">Clytia hemisphaerica</name>
    <dbReference type="NCBI Taxonomy" id="252671"/>
    <lineage>
        <taxon>Eukaryota</taxon>
        <taxon>Metazoa</taxon>
        <taxon>Cnidaria</taxon>
        <taxon>Hydrozoa</taxon>
        <taxon>Hydroidolina</taxon>
        <taxon>Leptothecata</taxon>
        <taxon>Obeliida</taxon>
        <taxon>Clytiidae</taxon>
        <taxon>Clytia</taxon>
    </lineage>
</organism>
<dbReference type="FunFam" id="3.30.160.60:FF:000939">
    <property type="entry name" value="zinc finger protein 8 isoform X1"/>
    <property type="match status" value="1"/>
</dbReference>
<feature type="domain" description="C2H2-type" evidence="8">
    <location>
        <begin position="297"/>
        <end position="325"/>
    </location>
</feature>
<dbReference type="GO" id="GO:0000981">
    <property type="term" value="F:DNA-binding transcription factor activity, RNA polymerase II-specific"/>
    <property type="evidence" value="ECO:0007669"/>
    <property type="project" value="TreeGrafter"/>
</dbReference>
<dbReference type="SUPFAM" id="SSF57667">
    <property type="entry name" value="beta-beta-alpha zinc fingers"/>
    <property type="match status" value="2"/>
</dbReference>
<dbReference type="SMART" id="SM00355">
    <property type="entry name" value="ZnF_C2H2"/>
    <property type="match status" value="5"/>
</dbReference>
<dbReference type="GO" id="GO:0000978">
    <property type="term" value="F:RNA polymerase II cis-regulatory region sequence-specific DNA binding"/>
    <property type="evidence" value="ECO:0007669"/>
    <property type="project" value="TreeGrafter"/>
</dbReference>
<dbReference type="RefSeq" id="XP_066916560.1">
    <property type="nucleotide sequence ID" value="XM_067060459.1"/>
</dbReference>
<dbReference type="Pfam" id="PF00096">
    <property type="entry name" value="zf-C2H2"/>
    <property type="match status" value="3"/>
</dbReference>
<feature type="domain" description="C2H2-type" evidence="8">
    <location>
        <begin position="404"/>
        <end position="431"/>
    </location>
</feature>
<proteinExistence type="predicted"/>
<keyword evidence="3 6" id="KW-0863">Zinc-finger</keyword>
<dbReference type="PROSITE" id="PS50157">
    <property type="entry name" value="ZINC_FINGER_C2H2_2"/>
    <property type="match status" value="4"/>
</dbReference>
<evidence type="ECO:0000256" key="3">
    <source>
        <dbReference type="ARBA" id="ARBA00022771"/>
    </source>
</evidence>
<dbReference type="AlphaFoldDB" id="A0A7M5VFV1"/>
<feature type="domain" description="C2H2-type" evidence="8">
    <location>
        <begin position="376"/>
        <end position="403"/>
    </location>
</feature>
<evidence type="ECO:0000256" key="7">
    <source>
        <dbReference type="SAM" id="MobiDB-lite"/>
    </source>
</evidence>
<dbReference type="GO" id="GO:0008270">
    <property type="term" value="F:zinc ion binding"/>
    <property type="evidence" value="ECO:0007669"/>
    <property type="project" value="UniProtKB-KW"/>
</dbReference>
<dbReference type="FunFam" id="3.30.160.60:FF:000065">
    <property type="entry name" value="B-cell CLL/lymphoma 6, member B"/>
    <property type="match status" value="1"/>
</dbReference>
<keyword evidence="4" id="KW-0862">Zinc</keyword>
<evidence type="ECO:0000256" key="6">
    <source>
        <dbReference type="PROSITE-ProRule" id="PRU00042"/>
    </source>
</evidence>
<keyword evidence="1" id="KW-0479">Metal-binding</keyword>
<feature type="domain" description="C2H2-type" evidence="8">
    <location>
        <begin position="430"/>
        <end position="457"/>
    </location>
</feature>
<evidence type="ECO:0000256" key="2">
    <source>
        <dbReference type="ARBA" id="ARBA00022737"/>
    </source>
</evidence>
<dbReference type="InterPro" id="IPR050527">
    <property type="entry name" value="Snail/Krueppel_Znf"/>
</dbReference>
<dbReference type="InterPro" id="IPR013087">
    <property type="entry name" value="Znf_C2H2_type"/>
</dbReference>
<feature type="region of interest" description="Disordered" evidence="7">
    <location>
        <begin position="82"/>
        <end position="114"/>
    </location>
</feature>
<name>A0A7M5VFV1_9CNID</name>
<dbReference type="InterPro" id="IPR036236">
    <property type="entry name" value="Znf_C2H2_sf"/>
</dbReference>
<dbReference type="OrthoDB" id="10261408at2759"/>
<dbReference type="Proteomes" id="UP000594262">
    <property type="component" value="Unplaced"/>
</dbReference>
<dbReference type="EnsemblMetazoa" id="CLYHEMT011232.1">
    <property type="protein sequence ID" value="CLYHEMP011232.1"/>
    <property type="gene ID" value="CLYHEMG011232"/>
</dbReference>
<accession>A0A7M5VFV1</accession>
<keyword evidence="5" id="KW-0539">Nucleus</keyword>
<evidence type="ECO:0000256" key="4">
    <source>
        <dbReference type="ARBA" id="ARBA00022833"/>
    </source>
</evidence>
<dbReference type="PANTHER" id="PTHR24388">
    <property type="entry name" value="ZINC FINGER PROTEIN"/>
    <property type="match status" value="1"/>
</dbReference>
<keyword evidence="10" id="KW-1185">Reference proteome</keyword>
<evidence type="ECO:0000313" key="10">
    <source>
        <dbReference type="Proteomes" id="UP000594262"/>
    </source>
</evidence>
<dbReference type="PROSITE" id="PS00028">
    <property type="entry name" value="ZINC_FINGER_C2H2_1"/>
    <property type="match status" value="3"/>
</dbReference>
<dbReference type="Gene3D" id="3.30.160.60">
    <property type="entry name" value="Classic Zinc Finger"/>
    <property type="match status" value="4"/>
</dbReference>
<keyword evidence="2" id="KW-0677">Repeat</keyword>
<evidence type="ECO:0000256" key="1">
    <source>
        <dbReference type="ARBA" id="ARBA00022723"/>
    </source>
</evidence>
<evidence type="ECO:0000259" key="8">
    <source>
        <dbReference type="PROSITE" id="PS50157"/>
    </source>
</evidence>